<keyword evidence="5 7" id="KW-1133">Transmembrane helix</keyword>
<sequence length="204" mass="21596">MLLITAVVAYTVAPTPSVAEMRDWAEDLGPWFLALFAVVNLVAILFPIPRTIFTVTGGVLFGVIPGIVLSIAVGTIAAVLSLLAVRSIARDYIQQRISLREFHEVNDRLARRGWLAVASLRLIAPLPFSVVNYACGLSSIRMTPFAVATMLGMLPGTTGVILLADAMTGSTNPILLLVSLCLIGLGVLGLLIDARTATPRAATT</sequence>
<dbReference type="PANTHER" id="PTHR12677">
    <property type="entry name" value="GOLGI APPARATUS MEMBRANE PROTEIN TVP38-RELATED"/>
    <property type="match status" value="1"/>
</dbReference>
<dbReference type="AlphaFoldDB" id="A0A927J9S2"/>
<feature type="transmembrane region" description="Helical" evidence="7">
    <location>
        <begin position="60"/>
        <end position="85"/>
    </location>
</feature>
<evidence type="ECO:0000256" key="6">
    <source>
        <dbReference type="ARBA" id="ARBA00023136"/>
    </source>
</evidence>
<evidence type="ECO:0000313" key="10">
    <source>
        <dbReference type="Proteomes" id="UP000642993"/>
    </source>
</evidence>
<evidence type="ECO:0000259" key="8">
    <source>
        <dbReference type="Pfam" id="PF09335"/>
    </source>
</evidence>
<dbReference type="Proteomes" id="UP000642993">
    <property type="component" value="Unassembled WGS sequence"/>
</dbReference>
<comment type="caution">
    <text evidence="7">Lacks conserved residue(s) required for the propagation of feature annotation.</text>
</comment>
<keyword evidence="6 7" id="KW-0472">Membrane</keyword>
<evidence type="ECO:0000256" key="4">
    <source>
        <dbReference type="ARBA" id="ARBA00022692"/>
    </source>
</evidence>
<feature type="transmembrane region" description="Helical" evidence="7">
    <location>
        <begin position="173"/>
        <end position="192"/>
    </location>
</feature>
<dbReference type="PANTHER" id="PTHR12677:SF59">
    <property type="entry name" value="GOLGI APPARATUS MEMBRANE PROTEIN TVP38-RELATED"/>
    <property type="match status" value="1"/>
</dbReference>
<dbReference type="EMBL" id="JACYWE010000001">
    <property type="protein sequence ID" value="MBD8505214.1"/>
    <property type="molecule type" value="Genomic_DNA"/>
</dbReference>
<evidence type="ECO:0000313" key="9">
    <source>
        <dbReference type="EMBL" id="MBD8505214.1"/>
    </source>
</evidence>
<feature type="transmembrane region" description="Helical" evidence="7">
    <location>
        <begin position="145"/>
        <end position="167"/>
    </location>
</feature>
<keyword evidence="3 7" id="KW-1003">Cell membrane</keyword>
<gene>
    <name evidence="9" type="ORF">HT102_01750</name>
</gene>
<evidence type="ECO:0000256" key="1">
    <source>
        <dbReference type="ARBA" id="ARBA00004651"/>
    </source>
</evidence>
<evidence type="ECO:0000256" key="7">
    <source>
        <dbReference type="RuleBase" id="RU366058"/>
    </source>
</evidence>
<dbReference type="InterPro" id="IPR032816">
    <property type="entry name" value="VTT_dom"/>
</dbReference>
<dbReference type="RefSeq" id="WP_192037681.1">
    <property type="nucleotide sequence ID" value="NZ_JACYWE010000001.1"/>
</dbReference>
<feature type="transmembrane region" description="Helical" evidence="7">
    <location>
        <begin position="29"/>
        <end position="48"/>
    </location>
</feature>
<organism evidence="9 10">
    <name type="scientific">Lolliginicoccus lacisalsi</name>
    <dbReference type="NCBI Taxonomy" id="2742202"/>
    <lineage>
        <taxon>Bacteria</taxon>
        <taxon>Bacillati</taxon>
        <taxon>Actinomycetota</taxon>
        <taxon>Actinomycetes</taxon>
        <taxon>Mycobacteriales</taxon>
        <taxon>Hoyosellaceae</taxon>
        <taxon>Lolliginicoccus</taxon>
    </lineage>
</organism>
<evidence type="ECO:0000256" key="3">
    <source>
        <dbReference type="ARBA" id="ARBA00022475"/>
    </source>
</evidence>
<evidence type="ECO:0000256" key="5">
    <source>
        <dbReference type="ARBA" id="ARBA00022989"/>
    </source>
</evidence>
<dbReference type="GO" id="GO:0005886">
    <property type="term" value="C:plasma membrane"/>
    <property type="evidence" value="ECO:0007669"/>
    <property type="project" value="UniProtKB-SubCell"/>
</dbReference>
<keyword evidence="4 7" id="KW-0812">Transmembrane</keyword>
<comment type="caution">
    <text evidence="9">The sequence shown here is derived from an EMBL/GenBank/DDBJ whole genome shotgun (WGS) entry which is preliminary data.</text>
</comment>
<comment type="subcellular location">
    <subcellularLocation>
        <location evidence="1 7">Cell membrane</location>
        <topology evidence="1 7">Multi-pass membrane protein</topology>
    </subcellularLocation>
</comment>
<feature type="domain" description="VTT" evidence="8">
    <location>
        <begin position="48"/>
        <end position="163"/>
    </location>
</feature>
<reference evidence="9" key="1">
    <citation type="submission" date="2020-09" db="EMBL/GenBank/DDBJ databases">
        <title>Hoyosella lacisalsi sp. nov., a halotolerant actinobacterium isolated from soil of Lake Gudzhirganskoe.</title>
        <authorList>
            <person name="Yang Q."/>
            <person name="Guo P.Y."/>
            <person name="Liu S.W."/>
            <person name="Li F.N."/>
            <person name="Sun C.H."/>
        </authorList>
    </citation>
    <scope>NUCLEOTIDE SEQUENCE</scope>
    <source>
        <strain evidence="9">G463</strain>
    </source>
</reference>
<dbReference type="Pfam" id="PF09335">
    <property type="entry name" value="VTT_dom"/>
    <property type="match status" value="1"/>
</dbReference>
<name>A0A927J9S2_9ACTN</name>
<dbReference type="InterPro" id="IPR015414">
    <property type="entry name" value="TMEM64"/>
</dbReference>
<comment type="similarity">
    <text evidence="2 7">Belongs to the TVP38/TMEM64 family.</text>
</comment>
<accession>A0A927J9S2</accession>
<keyword evidence="10" id="KW-1185">Reference proteome</keyword>
<proteinExistence type="inferred from homology"/>
<evidence type="ECO:0000256" key="2">
    <source>
        <dbReference type="ARBA" id="ARBA00008640"/>
    </source>
</evidence>
<protein>
    <recommendedName>
        <fullName evidence="7">TVP38/TMEM64 family membrane protein</fullName>
    </recommendedName>
</protein>